<sequence length="71" mass="8054">MRGKTLKFLRNEPNVLPNRLISLLLADAQSNVPYVPSPPAAPKYPDMRRFPWLKTEWLKILIPMAPSIPGS</sequence>
<accession>A0A2N9LHV1</accession>
<proteinExistence type="predicted"/>
<gene>
    <name evidence="1" type="ORF">SBA5_350002</name>
</gene>
<dbReference type="EMBL" id="OKRB01000092">
    <property type="protein sequence ID" value="SPE22605.1"/>
    <property type="molecule type" value="Genomic_DNA"/>
</dbReference>
<organism evidence="1 2">
    <name type="scientific">Candidatus Sulfuritelmatomonas gaucii</name>
    <dbReference type="NCBI Taxonomy" id="2043161"/>
    <lineage>
        <taxon>Bacteria</taxon>
        <taxon>Pseudomonadati</taxon>
        <taxon>Acidobacteriota</taxon>
        <taxon>Terriglobia</taxon>
        <taxon>Terriglobales</taxon>
        <taxon>Acidobacteriaceae</taxon>
        <taxon>Candidatus Sulfuritelmatomonas</taxon>
    </lineage>
</organism>
<evidence type="ECO:0000313" key="2">
    <source>
        <dbReference type="Proteomes" id="UP000239735"/>
    </source>
</evidence>
<evidence type="ECO:0000313" key="1">
    <source>
        <dbReference type="EMBL" id="SPE22605.1"/>
    </source>
</evidence>
<dbReference type="AlphaFoldDB" id="A0A2N9LHV1"/>
<name>A0A2N9LHV1_9BACT</name>
<dbReference type="Proteomes" id="UP000239735">
    <property type="component" value="Unassembled WGS sequence"/>
</dbReference>
<reference evidence="2" key="1">
    <citation type="submission" date="2018-02" db="EMBL/GenBank/DDBJ databases">
        <authorList>
            <person name="Hausmann B."/>
        </authorList>
    </citation>
    <scope>NUCLEOTIDE SEQUENCE [LARGE SCALE GENOMIC DNA]</scope>
    <source>
        <strain evidence="2">Peat soil MAG SbA5</strain>
    </source>
</reference>
<protein>
    <submittedName>
        <fullName evidence="1">Uncharacterized protein</fullName>
    </submittedName>
</protein>